<keyword evidence="4" id="KW-1185">Reference proteome</keyword>
<keyword evidence="1" id="KW-0812">Transmembrane</keyword>
<dbReference type="Proteomes" id="UP000190626">
    <property type="component" value="Unassembled WGS sequence"/>
</dbReference>
<dbReference type="OrthoDB" id="2157599at2"/>
<dbReference type="AlphaFoldDB" id="A0A1V4HKH7"/>
<dbReference type="SUPFAM" id="SSF55073">
    <property type="entry name" value="Nucleotide cyclase"/>
    <property type="match status" value="1"/>
</dbReference>
<feature type="domain" description="GGDEF" evidence="2">
    <location>
        <begin position="129"/>
        <end position="279"/>
    </location>
</feature>
<dbReference type="EMBL" id="MBTG01000012">
    <property type="protein sequence ID" value="OPH57761.1"/>
    <property type="molecule type" value="Genomic_DNA"/>
</dbReference>
<organism evidence="3 4">
    <name type="scientific">Paenibacillus ferrarius</name>
    <dbReference type="NCBI Taxonomy" id="1469647"/>
    <lineage>
        <taxon>Bacteria</taxon>
        <taxon>Bacillati</taxon>
        <taxon>Bacillota</taxon>
        <taxon>Bacilli</taxon>
        <taxon>Bacillales</taxon>
        <taxon>Paenibacillaceae</taxon>
        <taxon>Paenibacillus</taxon>
    </lineage>
</organism>
<dbReference type="InterPro" id="IPR043128">
    <property type="entry name" value="Rev_trsase/Diguanyl_cyclase"/>
</dbReference>
<sequence length="284" mass="32364">MKRSRSSVVSDSAFLLLILACFISIVFTSGNPNLYIQNIIFLNLAFLIAVVTYFTTVTTGLILNILFIFGYGTFTLYQTVVDGGLIGTQNYFWLIMTPLFTVATWLLTLGNRQLQQENDQLIKANESLATVDARTSLKNTLSFQSDASVFMALSVRYHIPLTLMVISVKYWDELRRMIGEEQLLEAIQDLSKMSQVSIRTNDSLYLLNKENPMWGMLLFTDLPGAMIVIERLRSRVDERNRDEFANKYRVELVLKMGAVAYDAEQISNPLEFIAQAKKQVEYDV</sequence>
<evidence type="ECO:0000259" key="2">
    <source>
        <dbReference type="Pfam" id="PF00990"/>
    </source>
</evidence>
<reference evidence="4" key="1">
    <citation type="submission" date="2016-07" db="EMBL/GenBank/DDBJ databases">
        <authorList>
            <person name="Florea S."/>
            <person name="Webb J.S."/>
            <person name="Jaromczyk J."/>
            <person name="Schardl C.L."/>
        </authorList>
    </citation>
    <scope>NUCLEOTIDE SEQUENCE [LARGE SCALE GENOMIC DNA]</scope>
    <source>
        <strain evidence="4">CY1</strain>
    </source>
</reference>
<keyword evidence="1" id="KW-1133">Transmembrane helix</keyword>
<dbReference type="InterPro" id="IPR000160">
    <property type="entry name" value="GGDEF_dom"/>
</dbReference>
<evidence type="ECO:0000313" key="3">
    <source>
        <dbReference type="EMBL" id="OPH57761.1"/>
    </source>
</evidence>
<feature type="transmembrane region" description="Helical" evidence="1">
    <location>
        <begin position="61"/>
        <end position="79"/>
    </location>
</feature>
<comment type="caution">
    <text evidence="3">The sequence shown here is derived from an EMBL/GenBank/DDBJ whole genome shotgun (WGS) entry which is preliminary data.</text>
</comment>
<keyword evidence="1" id="KW-0472">Membrane</keyword>
<feature type="transmembrane region" description="Helical" evidence="1">
    <location>
        <begin position="12"/>
        <end position="29"/>
    </location>
</feature>
<gene>
    <name evidence="3" type="ORF">BC351_04425</name>
</gene>
<dbReference type="Pfam" id="PF00990">
    <property type="entry name" value="GGDEF"/>
    <property type="match status" value="1"/>
</dbReference>
<evidence type="ECO:0000256" key="1">
    <source>
        <dbReference type="SAM" id="Phobius"/>
    </source>
</evidence>
<protein>
    <submittedName>
        <fullName evidence="3">Diguanylate cyclase</fullName>
    </submittedName>
</protein>
<evidence type="ECO:0000313" key="4">
    <source>
        <dbReference type="Proteomes" id="UP000190626"/>
    </source>
</evidence>
<dbReference type="Gene3D" id="3.30.70.270">
    <property type="match status" value="1"/>
</dbReference>
<accession>A0A1V4HKH7</accession>
<feature type="transmembrane region" description="Helical" evidence="1">
    <location>
        <begin position="35"/>
        <end position="54"/>
    </location>
</feature>
<dbReference type="STRING" id="1469647.BC351_04425"/>
<proteinExistence type="predicted"/>
<dbReference type="InterPro" id="IPR029787">
    <property type="entry name" value="Nucleotide_cyclase"/>
</dbReference>
<name>A0A1V4HKH7_9BACL</name>
<feature type="transmembrane region" description="Helical" evidence="1">
    <location>
        <begin position="91"/>
        <end position="110"/>
    </location>
</feature>
<dbReference type="RefSeq" id="WP_079413301.1">
    <property type="nucleotide sequence ID" value="NZ_MBTG01000012.1"/>
</dbReference>